<reference evidence="22" key="2">
    <citation type="submission" date="2025-09" db="UniProtKB">
        <authorList>
            <consortium name="Ensembl"/>
        </authorList>
    </citation>
    <scope>IDENTIFICATION</scope>
</reference>
<sequence>MGLGCTMGLRSTLVVMALLLSGAASLKSQAYFSETGELPCHFTNSQNLSLDELVIFWQDQDNLVLYELYRGQEKPHNVHSKYMGRTSFDQATWTLKLHNVQIKDKGSYQCFIHHKGPHGLVPIHQMSSDLSVLANFSQPEINLLTNDTENSIINLTCSSTQGYPEPQRMYMLLKTKNSTTEHGAVMNISQNNITKLYNVSISVSFSIPPETNVSVLCVLQLDSTKTQLFSPPCNIDAKPPVQPPAPDHKLWIAALLVIVVIVCGMTSFVTLRKRKKKQLGPSNECGETIKMNRKESKQTENREVHERSDEAQCDVKILKTASDDNSATEF</sequence>
<keyword evidence="5" id="KW-0832">Ubl conjugation</keyword>
<evidence type="ECO:0000256" key="15">
    <source>
        <dbReference type="ARBA" id="ARBA00062369"/>
    </source>
</evidence>
<dbReference type="GO" id="GO:0042102">
    <property type="term" value="P:positive regulation of T cell proliferation"/>
    <property type="evidence" value="ECO:0007669"/>
    <property type="project" value="TreeGrafter"/>
</dbReference>
<evidence type="ECO:0000256" key="9">
    <source>
        <dbReference type="ARBA" id="ARBA00023136"/>
    </source>
</evidence>
<evidence type="ECO:0000256" key="19">
    <source>
        <dbReference type="SAM" id="Phobius"/>
    </source>
</evidence>
<keyword evidence="3 19" id="KW-0812">Transmembrane</keyword>
<comment type="subunit">
    <text evidence="15">Homodimer. Interacts with MARCH8. Interacts (via cytoplasmic domain) with PHB1 and PHB2; the interactions increases after priming with CD40. Interacts with CD28.</text>
</comment>
<feature type="domain" description="Ig-like" evidence="21">
    <location>
        <begin position="33"/>
        <end position="127"/>
    </location>
</feature>
<keyword evidence="6" id="KW-0391">Immunity</keyword>
<evidence type="ECO:0000256" key="14">
    <source>
        <dbReference type="ARBA" id="ARBA00060284"/>
    </source>
</evidence>
<evidence type="ECO:0000256" key="13">
    <source>
        <dbReference type="ARBA" id="ARBA00023319"/>
    </source>
</evidence>
<feature type="transmembrane region" description="Helical" evidence="19">
    <location>
        <begin position="250"/>
        <end position="271"/>
    </location>
</feature>
<evidence type="ECO:0000256" key="11">
    <source>
        <dbReference type="ARBA" id="ARBA00023170"/>
    </source>
</evidence>
<name>A0A8C4FHL9_9CETA</name>
<dbReference type="InterPro" id="IPR036179">
    <property type="entry name" value="Ig-like_dom_sf"/>
</dbReference>
<dbReference type="GO" id="GO:0042110">
    <property type="term" value="P:T cell activation"/>
    <property type="evidence" value="ECO:0007669"/>
    <property type="project" value="Ensembl"/>
</dbReference>
<dbReference type="GO" id="GO:0009897">
    <property type="term" value="C:external side of plasma membrane"/>
    <property type="evidence" value="ECO:0007669"/>
    <property type="project" value="TreeGrafter"/>
</dbReference>
<dbReference type="GO" id="GO:0071222">
    <property type="term" value="P:cellular response to lipopolysaccharide"/>
    <property type="evidence" value="ECO:0007669"/>
    <property type="project" value="TreeGrafter"/>
</dbReference>
<evidence type="ECO:0000256" key="8">
    <source>
        <dbReference type="ARBA" id="ARBA00023130"/>
    </source>
</evidence>
<dbReference type="FunFam" id="2.60.40.10:FF:000765">
    <property type="entry name" value="CD86 isoform 1"/>
    <property type="match status" value="1"/>
</dbReference>
<dbReference type="GeneTree" id="ENSGT00940000161500"/>
<gene>
    <name evidence="22" type="primary">CD86</name>
</gene>
<evidence type="ECO:0000256" key="3">
    <source>
        <dbReference type="ARBA" id="ARBA00022692"/>
    </source>
</evidence>
<keyword evidence="11" id="KW-0675">Receptor</keyword>
<proteinExistence type="predicted"/>
<dbReference type="CDD" id="cd16087">
    <property type="entry name" value="IgV_CD86"/>
    <property type="match status" value="1"/>
</dbReference>
<keyword evidence="8" id="KW-1064">Adaptive immunity</keyword>
<dbReference type="PANTHER" id="PTHR25466:SF2">
    <property type="entry name" value="T-LYMPHOCYTE ACTIVATION ANTIGEN CD86"/>
    <property type="match status" value="1"/>
</dbReference>
<dbReference type="Pfam" id="PF07686">
    <property type="entry name" value="V-set"/>
    <property type="match status" value="1"/>
</dbReference>
<dbReference type="AlphaFoldDB" id="A0A8C4FHL9"/>
<dbReference type="InterPro" id="IPR051713">
    <property type="entry name" value="T-cell_Activation_Regulation"/>
</dbReference>
<keyword evidence="2" id="KW-1003">Cell membrane</keyword>
<evidence type="ECO:0000256" key="1">
    <source>
        <dbReference type="ARBA" id="ARBA00004251"/>
    </source>
</evidence>
<evidence type="ECO:0000313" key="22">
    <source>
        <dbReference type="Ensembl" id="ENSCWAP00000028822.1"/>
    </source>
</evidence>
<evidence type="ECO:0000256" key="5">
    <source>
        <dbReference type="ARBA" id="ARBA00022843"/>
    </source>
</evidence>
<keyword evidence="7 19" id="KW-1133">Transmembrane helix</keyword>
<evidence type="ECO:0000256" key="2">
    <source>
        <dbReference type="ARBA" id="ARBA00022475"/>
    </source>
</evidence>
<dbReference type="GO" id="GO:0070062">
    <property type="term" value="C:extracellular exosome"/>
    <property type="evidence" value="ECO:0007669"/>
    <property type="project" value="Ensembl"/>
</dbReference>
<dbReference type="Gene3D" id="2.60.40.10">
    <property type="entry name" value="Immunoglobulins"/>
    <property type="match status" value="2"/>
</dbReference>
<evidence type="ECO:0000256" key="16">
    <source>
        <dbReference type="ARBA" id="ARBA00074065"/>
    </source>
</evidence>
<keyword evidence="13" id="KW-0393">Immunoglobulin domain</keyword>
<keyword evidence="12" id="KW-0325">Glycoprotein</keyword>
<evidence type="ECO:0000259" key="21">
    <source>
        <dbReference type="PROSITE" id="PS50835"/>
    </source>
</evidence>
<keyword evidence="10" id="KW-1015">Disulfide bond</keyword>
<dbReference type="GO" id="GO:0048018">
    <property type="term" value="F:receptor ligand activity"/>
    <property type="evidence" value="ECO:0007669"/>
    <property type="project" value="Ensembl"/>
</dbReference>
<dbReference type="GO" id="GO:0007166">
    <property type="term" value="P:cell surface receptor signaling pathway"/>
    <property type="evidence" value="ECO:0007669"/>
    <property type="project" value="TreeGrafter"/>
</dbReference>
<evidence type="ECO:0000313" key="23">
    <source>
        <dbReference type="Proteomes" id="UP000694540"/>
    </source>
</evidence>
<dbReference type="FunFam" id="2.60.40.10:FF:000582">
    <property type="entry name" value="T-lymphocyte activation antigen CD86"/>
    <property type="match status" value="1"/>
</dbReference>
<dbReference type="PROSITE" id="PS50835">
    <property type="entry name" value="IG_LIKE"/>
    <property type="match status" value="1"/>
</dbReference>
<evidence type="ECO:0000256" key="10">
    <source>
        <dbReference type="ARBA" id="ARBA00023157"/>
    </source>
</evidence>
<evidence type="ECO:0000256" key="17">
    <source>
        <dbReference type="ARBA" id="ARBA00078929"/>
    </source>
</evidence>
<accession>A0A8C4FHL9</accession>
<feature type="signal peptide" evidence="20">
    <location>
        <begin position="1"/>
        <end position="25"/>
    </location>
</feature>
<keyword evidence="4 20" id="KW-0732">Signal</keyword>
<dbReference type="SMART" id="SM00406">
    <property type="entry name" value="IGv"/>
    <property type="match status" value="1"/>
</dbReference>
<keyword evidence="9 19" id="KW-0472">Membrane</keyword>
<dbReference type="GO" id="GO:0031295">
    <property type="term" value="P:T cell costimulation"/>
    <property type="evidence" value="ECO:0007669"/>
    <property type="project" value="Ensembl"/>
</dbReference>
<reference evidence="22" key="1">
    <citation type="submission" date="2025-08" db="UniProtKB">
        <authorList>
            <consortium name="Ensembl"/>
        </authorList>
    </citation>
    <scope>IDENTIFICATION</scope>
</reference>
<dbReference type="PANTHER" id="PTHR25466">
    <property type="entry name" value="T-LYMPHOCYTE ACTIVATION ANTIGEN"/>
    <property type="match status" value="1"/>
</dbReference>
<feature type="chain" id="PRO_5034974611" description="T-lymphocyte activation antigen CD86" evidence="20">
    <location>
        <begin position="26"/>
        <end position="330"/>
    </location>
</feature>
<dbReference type="InterPro" id="IPR013106">
    <property type="entry name" value="Ig_V-set"/>
</dbReference>
<evidence type="ECO:0000256" key="20">
    <source>
        <dbReference type="SAM" id="SignalP"/>
    </source>
</evidence>
<keyword evidence="23" id="KW-1185">Reference proteome</keyword>
<comment type="subcellular location">
    <subcellularLocation>
        <location evidence="1">Cell membrane</location>
        <topology evidence="1">Single-pass type I membrane protein</topology>
    </subcellularLocation>
</comment>
<feature type="compositionally biased region" description="Basic and acidic residues" evidence="18">
    <location>
        <begin position="290"/>
        <end position="310"/>
    </location>
</feature>
<dbReference type="InterPro" id="IPR007110">
    <property type="entry name" value="Ig-like_dom"/>
</dbReference>
<evidence type="ECO:0000256" key="7">
    <source>
        <dbReference type="ARBA" id="ARBA00022989"/>
    </source>
</evidence>
<dbReference type="GO" id="GO:0002250">
    <property type="term" value="P:adaptive immune response"/>
    <property type="evidence" value="ECO:0007669"/>
    <property type="project" value="UniProtKB-KW"/>
</dbReference>
<dbReference type="InterPro" id="IPR013783">
    <property type="entry name" value="Ig-like_fold"/>
</dbReference>
<dbReference type="Proteomes" id="UP000694540">
    <property type="component" value="Unplaced"/>
</dbReference>
<feature type="region of interest" description="Disordered" evidence="18">
    <location>
        <begin position="279"/>
        <end position="310"/>
    </location>
</feature>
<dbReference type="InterPro" id="IPR037677">
    <property type="entry name" value="CD86_IgV"/>
</dbReference>
<evidence type="ECO:0000256" key="12">
    <source>
        <dbReference type="ARBA" id="ARBA00023180"/>
    </source>
</evidence>
<dbReference type="SUPFAM" id="SSF48726">
    <property type="entry name" value="Immunoglobulin"/>
    <property type="match status" value="1"/>
</dbReference>
<evidence type="ECO:0000256" key="18">
    <source>
        <dbReference type="SAM" id="MobiDB-lite"/>
    </source>
</evidence>
<organism evidence="22 23">
    <name type="scientific">Catagonus wagneri</name>
    <name type="common">Chacoan peccary</name>
    <dbReference type="NCBI Taxonomy" id="51154"/>
    <lineage>
        <taxon>Eukaryota</taxon>
        <taxon>Metazoa</taxon>
        <taxon>Chordata</taxon>
        <taxon>Craniata</taxon>
        <taxon>Vertebrata</taxon>
        <taxon>Euteleostomi</taxon>
        <taxon>Mammalia</taxon>
        <taxon>Eutheria</taxon>
        <taxon>Laurasiatheria</taxon>
        <taxon>Artiodactyla</taxon>
        <taxon>Suina</taxon>
        <taxon>Tayassuidae</taxon>
        <taxon>Catagonus</taxon>
    </lineage>
</organism>
<protein>
    <recommendedName>
        <fullName evidence="16">T-lymphocyte activation antigen CD86</fullName>
    </recommendedName>
    <alternativeName>
        <fullName evidence="17">Activation B7-2 antigen</fullName>
    </alternativeName>
</protein>
<evidence type="ECO:0000256" key="6">
    <source>
        <dbReference type="ARBA" id="ARBA00022859"/>
    </source>
</evidence>
<comment type="function">
    <text evidence="14">Receptor involved in the costimulatory signal essential for T-lymphocyte proliferation and interleukin-2 production, by binding CD28 or CTLA-4. May play a critical role in the early events of T-cell activation and costimulation of naive T-cells, such as deciding between immunity and anergy that is made by T-cells within 24 hours after activation. Also involved in the regulation of B cells function, plays a role in regulating the level of IgG(1) produced. Upon CD40 engagement, activates NF-kappa-B signaling pathway via phospholipase C and protein kinase C activation.</text>
</comment>
<dbReference type="GO" id="GO:0042130">
    <property type="term" value="P:negative regulation of T cell proliferation"/>
    <property type="evidence" value="ECO:0007669"/>
    <property type="project" value="TreeGrafter"/>
</dbReference>
<dbReference type="GO" id="GO:0034451">
    <property type="term" value="C:centriolar satellite"/>
    <property type="evidence" value="ECO:0007669"/>
    <property type="project" value="Ensembl"/>
</dbReference>
<dbReference type="Ensembl" id="ENSCWAT00000031237.1">
    <property type="protein sequence ID" value="ENSCWAP00000028822.1"/>
    <property type="gene ID" value="ENSCWAG00000021646.1"/>
</dbReference>
<evidence type="ECO:0000256" key="4">
    <source>
        <dbReference type="ARBA" id="ARBA00022729"/>
    </source>
</evidence>